<dbReference type="EMBL" id="CAJHUC010001315">
    <property type="protein sequence ID" value="CAD7700655.1"/>
    <property type="molecule type" value="Genomic_DNA"/>
</dbReference>
<proteinExistence type="predicted"/>
<comment type="caution">
    <text evidence="1">The sequence shown here is derived from an EMBL/GenBank/DDBJ whole genome shotgun (WGS) entry which is preliminary data.</text>
</comment>
<dbReference type="SUPFAM" id="SSF51197">
    <property type="entry name" value="Clavaminate synthase-like"/>
    <property type="match status" value="1"/>
</dbReference>
<organism evidence="1 2">
    <name type="scientific">Ostreobium quekettii</name>
    <dbReference type="NCBI Taxonomy" id="121088"/>
    <lineage>
        <taxon>Eukaryota</taxon>
        <taxon>Viridiplantae</taxon>
        <taxon>Chlorophyta</taxon>
        <taxon>core chlorophytes</taxon>
        <taxon>Ulvophyceae</taxon>
        <taxon>TCBD clade</taxon>
        <taxon>Bryopsidales</taxon>
        <taxon>Ostreobineae</taxon>
        <taxon>Ostreobiaceae</taxon>
        <taxon>Ostreobium</taxon>
    </lineage>
</organism>
<protein>
    <submittedName>
        <fullName evidence="1">Uncharacterized protein</fullName>
    </submittedName>
</protein>
<sequence>MGWGLGPNKGSALSFGGDCSCPPLRHWQQIHHVRAPGMATFEELSTGRAYLPFDTAAYPFLATMQSILGWQDLEQLHESLPDGGTGIHVTFENDQRTPFHLKFYESPELMTFEELYHKFVREQVAPMFKDDYIVYQKRPTFRVCLPNNVAVGQRHRDGDYNHPPGEINFWMPFTRVWDSNGMYVESQPDKGDFQPVQCEYGQMFRFYGNRCWHYNELNKTGITRVSVDFRVIPGSMWQDPGDEVAGTVKSGLKMNIGGYYADYRKPGV</sequence>
<dbReference type="Gene3D" id="2.60.120.620">
    <property type="entry name" value="q2cbj1_9rhob like domain"/>
    <property type="match status" value="1"/>
</dbReference>
<name>A0A8S1J0H7_9CHLO</name>
<accession>A0A8S1J0H7</accession>
<dbReference type="AlphaFoldDB" id="A0A8S1J0H7"/>
<reference evidence="1" key="1">
    <citation type="submission" date="2020-12" db="EMBL/GenBank/DDBJ databases">
        <authorList>
            <person name="Iha C."/>
        </authorList>
    </citation>
    <scope>NUCLEOTIDE SEQUENCE</scope>
</reference>
<keyword evidence="2" id="KW-1185">Reference proteome</keyword>
<evidence type="ECO:0000313" key="1">
    <source>
        <dbReference type="EMBL" id="CAD7700655.1"/>
    </source>
</evidence>
<evidence type="ECO:0000313" key="2">
    <source>
        <dbReference type="Proteomes" id="UP000708148"/>
    </source>
</evidence>
<dbReference type="OrthoDB" id="10260017at2759"/>
<gene>
    <name evidence="1" type="ORF">OSTQU699_LOCUS6014</name>
</gene>
<dbReference type="Proteomes" id="UP000708148">
    <property type="component" value="Unassembled WGS sequence"/>
</dbReference>